<dbReference type="AlphaFoldDB" id="A0A2T4DR91"/>
<comment type="caution">
    <text evidence="1">The sequence shown here is derived from an EMBL/GenBank/DDBJ whole genome shotgun (WGS) entry which is preliminary data.</text>
</comment>
<dbReference type="Proteomes" id="UP000240608">
    <property type="component" value="Unassembled WGS sequence"/>
</dbReference>
<proteinExistence type="predicted"/>
<name>A0A2T4DR91_9BACT</name>
<accession>A0A2T4DR91</accession>
<dbReference type="EMBL" id="PYVU01000056">
    <property type="protein sequence ID" value="PTB96323.1"/>
    <property type="molecule type" value="Genomic_DNA"/>
</dbReference>
<evidence type="ECO:0000313" key="2">
    <source>
        <dbReference type="Proteomes" id="UP000240608"/>
    </source>
</evidence>
<gene>
    <name evidence="1" type="ORF">C9994_07925</name>
</gene>
<reference evidence="1 2" key="1">
    <citation type="submission" date="2018-03" db="EMBL/GenBank/DDBJ databases">
        <title>Cross-interface Injection: A General Nanoliter Liquid Handling Method Applied to Single Cells Genome Amplification Automated Nanoliter Liquid Handling Applied to Single Cell Multiple Displacement Amplification.</title>
        <authorList>
            <person name="Yun J."/>
            <person name="Xu P."/>
            <person name="Xu J."/>
            <person name="Dai X."/>
            <person name="Wang Y."/>
            <person name="Zheng X."/>
            <person name="Cao C."/>
            <person name="Yi Q."/>
            <person name="Zhu Y."/>
            <person name="Wang L."/>
            <person name="Dong Z."/>
            <person name="Huang Y."/>
            <person name="Huang L."/>
            <person name="Du W."/>
        </authorList>
    </citation>
    <scope>NUCLEOTIDE SEQUENCE [LARGE SCALE GENOMIC DNA]</scope>
    <source>
        <strain evidence="1 2">Z-D1-2</strain>
    </source>
</reference>
<organism evidence="1 2">
    <name type="scientific">Marivirga lumbricoides</name>
    <dbReference type="NCBI Taxonomy" id="1046115"/>
    <lineage>
        <taxon>Bacteria</taxon>
        <taxon>Pseudomonadati</taxon>
        <taxon>Bacteroidota</taxon>
        <taxon>Cytophagia</taxon>
        <taxon>Cytophagales</taxon>
        <taxon>Marivirgaceae</taxon>
        <taxon>Marivirga</taxon>
    </lineage>
</organism>
<evidence type="ECO:0000313" key="1">
    <source>
        <dbReference type="EMBL" id="PTB96323.1"/>
    </source>
</evidence>
<protein>
    <submittedName>
        <fullName evidence="1">Uncharacterized protein</fullName>
    </submittedName>
</protein>
<sequence length="92" mass="10719">MEDSNEKLRLEILEGIEEMSKTEVPLFISVEGNKIILPLNFEKIVRFYGVDYEIKGEEILIERNDFTFAKYDEKAGSGFIFFADKEISFLID</sequence>